<dbReference type="InterPro" id="IPR013083">
    <property type="entry name" value="Znf_RING/FYVE/PHD"/>
</dbReference>
<reference evidence="3 4" key="1">
    <citation type="submission" date="2016-11" db="EMBL/GenBank/DDBJ databases">
        <title>The macronuclear genome of Stentor coeruleus: a giant cell with tiny introns.</title>
        <authorList>
            <person name="Slabodnick M."/>
            <person name="Ruby J.G."/>
            <person name="Reiff S.B."/>
            <person name="Swart E.C."/>
            <person name="Gosai S."/>
            <person name="Prabakaran S."/>
            <person name="Witkowska E."/>
            <person name="Larue G.E."/>
            <person name="Fisher S."/>
            <person name="Freeman R.M."/>
            <person name="Gunawardena J."/>
            <person name="Chu W."/>
            <person name="Stover N.A."/>
            <person name="Gregory B.D."/>
            <person name="Nowacki M."/>
            <person name="Derisi J."/>
            <person name="Roy S.W."/>
            <person name="Marshall W.F."/>
            <person name="Sood P."/>
        </authorList>
    </citation>
    <scope>NUCLEOTIDE SEQUENCE [LARGE SCALE GENOMIC DNA]</scope>
    <source>
        <strain evidence="3">WM001</strain>
    </source>
</reference>
<dbReference type="InterPro" id="IPR001841">
    <property type="entry name" value="Znf_RING"/>
</dbReference>
<organism evidence="3 4">
    <name type="scientific">Stentor coeruleus</name>
    <dbReference type="NCBI Taxonomy" id="5963"/>
    <lineage>
        <taxon>Eukaryota</taxon>
        <taxon>Sar</taxon>
        <taxon>Alveolata</taxon>
        <taxon>Ciliophora</taxon>
        <taxon>Postciliodesmatophora</taxon>
        <taxon>Heterotrichea</taxon>
        <taxon>Heterotrichida</taxon>
        <taxon>Stentoridae</taxon>
        <taxon>Stentor</taxon>
    </lineage>
</organism>
<evidence type="ECO:0000313" key="4">
    <source>
        <dbReference type="Proteomes" id="UP000187209"/>
    </source>
</evidence>
<dbReference type="GO" id="GO:0008270">
    <property type="term" value="F:zinc ion binding"/>
    <property type="evidence" value="ECO:0007669"/>
    <property type="project" value="UniProtKB-KW"/>
</dbReference>
<sequence length="126" mass="14622">MELVYTPKAAIVCSICLEVPTNPVECIGCCQIYCKECIYEWFGRSENYICPLRCEFGSIRPVQGALKRFLACTVDPTVAVDYSINDNEGSHMEIVKEKDIDWKNLREKEDFWVAVAKNWFRTAYKY</sequence>
<gene>
    <name evidence="3" type="ORF">SteCoe_19512</name>
</gene>
<comment type="caution">
    <text evidence="3">The sequence shown here is derived from an EMBL/GenBank/DDBJ whole genome shotgun (WGS) entry which is preliminary data.</text>
</comment>
<evidence type="ECO:0000256" key="1">
    <source>
        <dbReference type="PROSITE-ProRule" id="PRU00175"/>
    </source>
</evidence>
<dbReference type="OrthoDB" id="308043at2759"/>
<feature type="domain" description="RING-type" evidence="2">
    <location>
        <begin position="13"/>
        <end position="52"/>
    </location>
</feature>
<accession>A0A1R2BU25</accession>
<dbReference type="Gene3D" id="3.30.40.10">
    <property type="entry name" value="Zinc/RING finger domain, C3HC4 (zinc finger)"/>
    <property type="match status" value="1"/>
</dbReference>
<dbReference type="AlphaFoldDB" id="A0A1R2BU25"/>
<keyword evidence="1" id="KW-0479">Metal-binding</keyword>
<evidence type="ECO:0000313" key="3">
    <source>
        <dbReference type="EMBL" id="OMJ80254.1"/>
    </source>
</evidence>
<name>A0A1R2BU25_9CILI</name>
<keyword evidence="1" id="KW-0862">Zinc</keyword>
<keyword evidence="1" id="KW-0863">Zinc-finger</keyword>
<evidence type="ECO:0000259" key="2">
    <source>
        <dbReference type="PROSITE" id="PS50089"/>
    </source>
</evidence>
<keyword evidence="4" id="KW-1185">Reference proteome</keyword>
<dbReference type="SUPFAM" id="SSF57850">
    <property type="entry name" value="RING/U-box"/>
    <property type="match status" value="1"/>
</dbReference>
<protein>
    <recommendedName>
        <fullName evidence="2">RING-type domain-containing protein</fullName>
    </recommendedName>
</protein>
<dbReference type="PROSITE" id="PS50089">
    <property type="entry name" value="ZF_RING_2"/>
    <property type="match status" value="1"/>
</dbReference>
<proteinExistence type="predicted"/>
<dbReference type="Proteomes" id="UP000187209">
    <property type="component" value="Unassembled WGS sequence"/>
</dbReference>
<dbReference type="EMBL" id="MPUH01000431">
    <property type="protein sequence ID" value="OMJ80254.1"/>
    <property type="molecule type" value="Genomic_DNA"/>
</dbReference>